<protein>
    <submittedName>
        <fullName evidence="2">Uncharacterized protein</fullName>
    </submittedName>
</protein>
<keyword evidence="1" id="KW-1133">Transmembrane helix</keyword>
<evidence type="ECO:0000313" key="3">
    <source>
        <dbReference type="Proteomes" id="UP000078200"/>
    </source>
</evidence>
<dbReference type="STRING" id="7395.A0A1A9UZ47"/>
<proteinExistence type="predicted"/>
<evidence type="ECO:0000256" key="1">
    <source>
        <dbReference type="SAM" id="Phobius"/>
    </source>
</evidence>
<reference evidence="2" key="1">
    <citation type="submission" date="2020-05" db="UniProtKB">
        <authorList>
            <consortium name="EnsemblMetazoa"/>
        </authorList>
    </citation>
    <scope>IDENTIFICATION</scope>
    <source>
        <strain evidence="2">TTRI</strain>
    </source>
</reference>
<accession>A0A1A9UZ47</accession>
<evidence type="ECO:0000313" key="2">
    <source>
        <dbReference type="EnsemblMetazoa" id="GAUT020435-PA"/>
    </source>
</evidence>
<dbReference type="VEuPathDB" id="VectorBase:GAUT020435"/>
<sequence>MRRSLATAFAELFLNCLENIPRKRNNSYTTMDVSPLCFSPNCLSKSRFNRRKTSQIFYCFVGLPVGALPQLVILPVFDCACQLMFRARYALEKLMIVGVDLISTAFAPEFRLTKLRYFGCEVRTMPLYFAFAIDLLLAARYVKGKNRSTAADTSIAEYIVDGGDLIGIYNCSEIAKEYLCGTPFGLVAAKVTKKLVIAEMKYLDWSLLSPRLLFFNQYFNCSLGICVY</sequence>
<dbReference type="EnsemblMetazoa" id="GAUT020435-RA">
    <property type="protein sequence ID" value="GAUT020435-PA"/>
    <property type="gene ID" value="GAUT020435"/>
</dbReference>
<keyword evidence="1" id="KW-0812">Transmembrane</keyword>
<feature type="transmembrane region" description="Helical" evidence="1">
    <location>
        <begin position="55"/>
        <end position="77"/>
    </location>
</feature>
<keyword evidence="3" id="KW-1185">Reference proteome</keyword>
<keyword evidence="1" id="KW-0472">Membrane</keyword>
<dbReference type="AlphaFoldDB" id="A0A1A9UZ47"/>
<dbReference type="Proteomes" id="UP000078200">
    <property type="component" value="Unassembled WGS sequence"/>
</dbReference>
<organism evidence="2 3">
    <name type="scientific">Glossina austeni</name>
    <name type="common">Savannah tsetse fly</name>
    <dbReference type="NCBI Taxonomy" id="7395"/>
    <lineage>
        <taxon>Eukaryota</taxon>
        <taxon>Metazoa</taxon>
        <taxon>Ecdysozoa</taxon>
        <taxon>Arthropoda</taxon>
        <taxon>Hexapoda</taxon>
        <taxon>Insecta</taxon>
        <taxon>Pterygota</taxon>
        <taxon>Neoptera</taxon>
        <taxon>Endopterygota</taxon>
        <taxon>Diptera</taxon>
        <taxon>Brachycera</taxon>
        <taxon>Muscomorpha</taxon>
        <taxon>Hippoboscoidea</taxon>
        <taxon>Glossinidae</taxon>
        <taxon>Glossina</taxon>
    </lineage>
</organism>
<name>A0A1A9UZ47_GLOAU</name>